<dbReference type="InParanoid" id="A0A2P6NWR0"/>
<organism evidence="2 3">
    <name type="scientific">Planoprotostelium fungivorum</name>
    <dbReference type="NCBI Taxonomy" id="1890364"/>
    <lineage>
        <taxon>Eukaryota</taxon>
        <taxon>Amoebozoa</taxon>
        <taxon>Evosea</taxon>
        <taxon>Variosea</taxon>
        <taxon>Cavosteliida</taxon>
        <taxon>Cavosteliaceae</taxon>
        <taxon>Planoprotostelium</taxon>
    </lineage>
</organism>
<reference evidence="2 3" key="1">
    <citation type="journal article" date="2018" name="Genome Biol. Evol.">
        <title>Multiple Roots of Fruiting Body Formation in Amoebozoa.</title>
        <authorList>
            <person name="Hillmann F."/>
            <person name="Forbes G."/>
            <person name="Novohradska S."/>
            <person name="Ferling I."/>
            <person name="Riege K."/>
            <person name="Groth M."/>
            <person name="Westermann M."/>
            <person name="Marz M."/>
            <person name="Spaller T."/>
            <person name="Winckler T."/>
            <person name="Schaap P."/>
            <person name="Glockner G."/>
        </authorList>
    </citation>
    <scope>NUCLEOTIDE SEQUENCE [LARGE SCALE GENOMIC DNA]</scope>
    <source>
        <strain evidence="2 3">Jena</strain>
    </source>
</reference>
<dbReference type="AlphaFoldDB" id="A0A2P6NWR0"/>
<sequence>MCSIHPPDLDLLSLLNRTPLKQGPFTKVHVFTEHSSFSTNFPGKYNVSGNSLSFTSLEDVLLVHSAVFSVFVLPVMEQISIYQLFKLRDNVKIRPTDIELRKG</sequence>
<comment type="caution">
    <text evidence="2">The sequence shown here is derived from an EMBL/GenBank/DDBJ whole genome shotgun (WGS) entry which is preliminary data.</text>
</comment>
<dbReference type="Proteomes" id="UP000241769">
    <property type="component" value="Unassembled WGS sequence"/>
</dbReference>
<evidence type="ECO:0000313" key="2">
    <source>
        <dbReference type="EMBL" id="PRP88391.1"/>
    </source>
</evidence>
<keyword evidence="3" id="KW-1185">Reference proteome</keyword>
<evidence type="ECO:0000313" key="3">
    <source>
        <dbReference type="Proteomes" id="UP000241769"/>
    </source>
</evidence>
<accession>A0A2P6NWR0</accession>
<keyword evidence="1" id="KW-1133">Transmembrane helix</keyword>
<name>A0A2P6NWR0_9EUKA</name>
<keyword evidence="1" id="KW-0472">Membrane</keyword>
<gene>
    <name evidence="2" type="ORF">PROFUN_03305</name>
</gene>
<proteinExistence type="predicted"/>
<protein>
    <submittedName>
        <fullName evidence="2">Uncharacterized protein</fullName>
    </submittedName>
</protein>
<evidence type="ECO:0000256" key="1">
    <source>
        <dbReference type="SAM" id="Phobius"/>
    </source>
</evidence>
<keyword evidence="1" id="KW-0812">Transmembrane</keyword>
<feature type="transmembrane region" description="Helical" evidence="1">
    <location>
        <begin position="61"/>
        <end position="85"/>
    </location>
</feature>
<dbReference type="EMBL" id="MDYQ01000011">
    <property type="protein sequence ID" value="PRP88391.1"/>
    <property type="molecule type" value="Genomic_DNA"/>
</dbReference>